<gene>
    <name evidence="2" type="ORF">BZ3500_MVSOF-1268-A1-R1_C076G00400</name>
</gene>
<keyword evidence="3" id="KW-1185">Reference proteome</keyword>
<organism evidence="2 3">
    <name type="scientific">Microbotryum saponariae</name>
    <dbReference type="NCBI Taxonomy" id="289078"/>
    <lineage>
        <taxon>Eukaryota</taxon>
        <taxon>Fungi</taxon>
        <taxon>Dikarya</taxon>
        <taxon>Basidiomycota</taxon>
        <taxon>Pucciniomycotina</taxon>
        <taxon>Microbotryomycetes</taxon>
        <taxon>Microbotryales</taxon>
        <taxon>Microbotryaceae</taxon>
        <taxon>Microbotryum</taxon>
    </lineage>
</organism>
<accession>A0A2X0MFM8</accession>
<sequence>MLIRSLGQVQLGHFQQCQHAALDKATPNSVWQGDHTTASALHPFGCTAWLTVAPELRSKLDPKAKIILGRNATFLDTEFPGLHGDPTEQDGDTHFASAPPPNLKPLSRHGPH</sequence>
<dbReference type="Proteomes" id="UP000249723">
    <property type="component" value="Unassembled WGS sequence"/>
</dbReference>
<dbReference type="AlphaFoldDB" id="A0A2X0MFM8"/>
<name>A0A2X0MFM8_9BASI</name>
<evidence type="ECO:0000256" key="1">
    <source>
        <dbReference type="SAM" id="MobiDB-lite"/>
    </source>
</evidence>
<evidence type="ECO:0000313" key="2">
    <source>
        <dbReference type="EMBL" id="SCZ92990.1"/>
    </source>
</evidence>
<reference evidence="3" key="1">
    <citation type="submission" date="2016-10" db="EMBL/GenBank/DDBJ databases">
        <authorList>
            <person name="Jeantristanb JTB J.-T."/>
            <person name="Ricardo R."/>
        </authorList>
    </citation>
    <scope>NUCLEOTIDE SEQUENCE [LARGE SCALE GENOMIC DNA]</scope>
</reference>
<proteinExistence type="predicted"/>
<protein>
    <submittedName>
        <fullName evidence="2">BZ3500_MvSof-1268-A1-R1_C076g00400 protein</fullName>
    </submittedName>
</protein>
<feature type="region of interest" description="Disordered" evidence="1">
    <location>
        <begin position="78"/>
        <end position="112"/>
    </location>
</feature>
<evidence type="ECO:0000313" key="3">
    <source>
        <dbReference type="Proteomes" id="UP000249723"/>
    </source>
</evidence>
<dbReference type="EMBL" id="FMWP01000043">
    <property type="protein sequence ID" value="SCZ92990.1"/>
    <property type="molecule type" value="Genomic_DNA"/>
</dbReference>